<protein>
    <submittedName>
        <fullName evidence="1">Uncharacterized protein</fullName>
    </submittedName>
</protein>
<accession>A0A6S6S6E2</accession>
<sequence length="88" mass="9986">MEEAHQYGTSKSIRKNFTMSRGTASELSFLSESLHKKQSQVIQELIHEASEALRNEMRLAQLKELKGAFTGLIGDEQSIQRMKSESDE</sequence>
<dbReference type="AlphaFoldDB" id="A0A6S6S6E2"/>
<dbReference type="EMBL" id="CACVAT010000019">
    <property type="protein sequence ID" value="CAA6800573.1"/>
    <property type="molecule type" value="Genomic_DNA"/>
</dbReference>
<proteinExistence type="predicted"/>
<gene>
    <name evidence="1" type="ORF">HELGO_WM69219</name>
</gene>
<evidence type="ECO:0000313" key="1">
    <source>
        <dbReference type="EMBL" id="CAA6800573.1"/>
    </source>
</evidence>
<name>A0A6S6S6E2_9GAMM</name>
<organism evidence="1">
    <name type="scientific">uncultured Thiotrichaceae bacterium</name>
    <dbReference type="NCBI Taxonomy" id="298394"/>
    <lineage>
        <taxon>Bacteria</taxon>
        <taxon>Pseudomonadati</taxon>
        <taxon>Pseudomonadota</taxon>
        <taxon>Gammaproteobacteria</taxon>
        <taxon>Thiotrichales</taxon>
        <taxon>Thiotrichaceae</taxon>
        <taxon>environmental samples</taxon>
    </lineage>
</organism>
<reference evidence="1" key="1">
    <citation type="submission" date="2020-01" db="EMBL/GenBank/DDBJ databases">
        <authorList>
            <person name="Meier V. D."/>
            <person name="Meier V D."/>
        </authorList>
    </citation>
    <scope>NUCLEOTIDE SEQUENCE</scope>
    <source>
        <strain evidence="1">HLG_WM_MAG_09</strain>
    </source>
</reference>